<dbReference type="Pfam" id="PF01979">
    <property type="entry name" value="Amidohydro_1"/>
    <property type="match status" value="1"/>
</dbReference>
<dbReference type="InterPro" id="IPR032466">
    <property type="entry name" value="Metal_Hydrolase"/>
</dbReference>
<dbReference type="PANTHER" id="PTHR43794">
    <property type="entry name" value="AMINOHYDROLASE SSNA-RELATED"/>
    <property type="match status" value="1"/>
</dbReference>
<dbReference type="SUPFAM" id="SSF51556">
    <property type="entry name" value="Metallo-dependent hydrolases"/>
    <property type="match status" value="1"/>
</dbReference>
<dbReference type="EMBL" id="QFFI01000009">
    <property type="protein sequence ID" value="PWG63687.1"/>
    <property type="molecule type" value="Genomic_DNA"/>
</dbReference>
<dbReference type="SUPFAM" id="SSF51338">
    <property type="entry name" value="Composite domain of metallo-dependent hydrolases"/>
    <property type="match status" value="1"/>
</dbReference>
<evidence type="ECO:0000313" key="5">
    <source>
        <dbReference type="Proteomes" id="UP000245474"/>
    </source>
</evidence>
<keyword evidence="5" id="KW-1185">Reference proteome</keyword>
<dbReference type="InterPro" id="IPR050287">
    <property type="entry name" value="MTA/SAH_deaminase"/>
</dbReference>
<evidence type="ECO:0000256" key="1">
    <source>
        <dbReference type="ARBA" id="ARBA00006745"/>
    </source>
</evidence>
<dbReference type="OrthoDB" id="9807210at2"/>
<comment type="caution">
    <text evidence="4">The sequence shown here is derived from an EMBL/GenBank/DDBJ whole genome shotgun (WGS) entry which is preliminary data.</text>
</comment>
<evidence type="ECO:0000313" key="4">
    <source>
        <dbReference type="EMBL" id="PWG63687.1"/>
    </source>
</evidence>
<dbReference type="PANTHER" id="PTHR43794:SF11">
    <property type="entry name" value="AMIDOHYDROLASE-RELATED DOMAIN-CONTAINING PROTEIN"/>
    <property type="match status" value="1"/>
</dbReference>
<dbReference type="InterPro" id="IPR011059">
    <property type="entry name" value="Metal-dep_hydrolase_composite"/>
</dbReference>
<dbReference type="Gene3D" id="2.30.40.10">
    <property type="entry name" value="Urease, subunit C, domain 1"/>
    <property type="match status" value="1"/>
</dbReference>
<comment type="similarity">
    <text evidence="1">Belongs to the metallo-dependent hydrolases superfamily. ATZ/TRZ family.</text>
</comment>
<keyword evidence="2" id="KW-0378">Hydrolase</keyword>
<dbReference type="Proteomes" id="UP000245474">
    <property type="component" value="Unassembled WGS sequence"/>
</dbReference>
<dbReference type="NCBIfam" id="NF006055">
    <property type="entry name" value="PRK08203.1"/>
    <property type="match status" value="1"/>
</dbReference>
<dbReference type="CDD" id="cd01298">
    <property type="entry name" value="ATZ_TRZ_like"/>
    <property type="match status" value="1"/>
</dbReference>
<dbReference type="GO" id="GO:0016810">
    <property type="term" value="F:hydrolase activity, acting on carbon-nitrogen (but not peptide) bonds"/>
    <property type="evidence" value="ECO:0007669"/>
    <property type="project" value="InterPro"/>
</dbReference>
<gene>
    <name evidence="4" type="ORF">DEM34_07355</name>
</gene>
<dbReference type="Gene3D" id="3.20.20.140">
    <property type="entry name" value="Metal-dependent hydrolases"/>
    <property type="match status" value="1"/>
</dbReference>
<evidence type="ECO:0000259" key="3">
    <source>
        <dbReference type="Pfam" id="PF01979"/>
    </source>
</evidence>
<feature type="domain" description="Amidohydrolase-related" evidence="3">
    <location>
        <begin position="63"/>
        <end position="410"/>
    </location>
</feature>
<reference evidence="4 5" key="1">
    <citation type="submission" date="2018-05" db="EMBL/GenBank/DDBJ databases">
        <title>Spiribacter halobius sp. nov., a moderately halophilic bacterium isolated from marine solar saltern.</title>
        <authorList>
            <person name="Zheng W.-S."/>
            <person name="Lu D.-C."/>
            <person name="Du Z.-J."/>
        </authorList>
    </citation>
    <scope>NUCLEOTIDE SEQUENCE [LARGE SCALE GENOMIC DNA]</scope>
    <source>
        <strain evidence="4 5">E85</strain>
    </source>
</reference>
<evidence type="ECO:0000256" key="2">
    <source>
        <dbReference type="ARBA" id="ARBA00022801"/>
    </source>
</evidence>
<protein>
    <submittedName>
        <fullName evidence="4">8-oxoguanine deaminase</fullName>
    </submittedName>
</protein>
<organism evidence="4 5">
    <name type="scientific">Sediminicurvatus halobius</name>
    <dbReference type="NCBI Taxonomy" id="2182432"/>
    <lineage>
        <taxon>Bacteria</taxon>
        <taxon>Pseudomonadati</taxon>
        <taxon>Pseudomonadota</taxon>
        <taxon>Gammaproteobacteria</taxon>
        <taxon>Chromatiales</taxon>
        <taxon>Ectothiorhodospiraceae</taxon>
        <taxon>Sediminicurvatus</taxon>
    </lineage>
</organism>
<proteinExistence type="inferred from homology"/>
<dbReference type="RefSeq" id="WP_109677775.1">
    <property type="nucleotide sequence ID" value="NZ_CP086615.1"/>
</dbReference>
<accession>A0A2U2N3Q3</accession>
<sequence length="458" mass="48204">MSGDDGNTLLLRDAGAALVDTGNGPQLQRDISLLLRDGWIERIGPAAELAGHAAATIDVSRHVLVPGLINTHHHFFQTLTRCWPAAQSLGLFDWLRAQYPLWSRIDPPALHAAARVTAMELLLSGCTTSVDHGYFWPNGCRVDDVIEAVAPLGLRLHACRGAISLGASRGGLPPDEAVEEDDAIIADCERVLARYHDPAPGAMLRIALAPCSPYSVTPALMRSTAALARRHGVGLHTHLAESREERDFCRRALGTTPAGYAESLEWVGADVWFAHGIHLDATERLRLGHHGCGIAHCPCSNMRLGTGIAPVRALREAGLTVGIGTDGAASNDSSHLLQEARQALLLQRAGGGAGALTPAEALELATRGGAAVLGRPELGRLAAGCVGDIAAFRLDDPAFAGGAVHDPLAALVLSPPPRADLVLVHGMPRVRDGRLTGADPRDAVAALNGCVRRLMDAP</sequence>
<dbReference type="InterPro" id="IPR006680">
    <property type="entry name" value="Amidohydro-rel"/>
</dbReference>
<dbReference type="AlphaFoldDB" id="A0A2U2N3Q3"/>
<name>A0A2U2N3Q3_9GAMM</name>